<keyword evidence="2" id="KW-1185">Reference proteome</keyword>
<gene>
    <name evidence="1" type="ORF">PL9214640042</name>
</gene>
<evidence type="ECO:0008006" key="3">
    <source>
        <dbReference type="Google" id="ProtNLM"/>
    </source>
</evidence>
<dbReference type="AlphaFoldDB" id="A0A1J1LNF9"/>
<dbReference type="Proteomes" id="UP000184315">
    <property type="component" value="Unassembled WGS sequence"/>
</dbReference>
<dbReference type="PANTHER" id="PTHR40470">
    <property type="entry name" value="PHYTANOYL-COA DIOXYGENASE FAMILY PROTEIN (AFU_ORTHOLOGUE AFUA_2G15850)"/>
    <property type="match status" value="1"/>
</dbReference>
<protein>
    <recommendedName>
        <fullName evidence="3">Phytanoyl-CoA dioxygenase</fullName>
    </recommendedName>
</protein>
<evidence type="ECO:0000313" key="1">
    <source>
        <dbReference type="EMBL" id="CUR34035.1"/>
    </source>
</evidence>
<sequence length="268" mass="30939">MNQNSFRNQWNEQGFIVIPQLLEASEVRKLQRICDRIFQDWLQESSTPEQAANFTNLAFLTEPRYFIHHPEELPVLLNAIANPKILDILNQIVDEDLLFYNTQYFFNPANHTRAGDWHRDQQFDAPDEDTEKVRMKQSIGIHVHIALIPDSNLEYIPGSHQRWDTPQEREIRKGLNGKKPNSPAMPNATRIHLNSGDAVFFDAWGIHRGNYIADVPRRTFDIIYGTLADWCSPPPTCFLQPNILQELTPESQNLFKGLINILSALNPN</sequence>
<dbReference type="EMBL" id="CZDF01000171">
    <property type="protein sequence ID" value="CUR34035.1"/>
    <property type="molecule type" value="Genomic_DNA"/>
</dbReference>
<dbReference type="OrthoDB" id="9814777at2"/>
<dbReference type="InterPro" id="IPR008775">
    <property type="entry name" value="Phytyl_CoA_dOase-like"/>
</dbReference>
<dbReference type="PANTHER" id="PTHR40470:SF1">
    <property type="entry name" value="PHYTANOYL-COA DIOXYGENASE FAMILY PROTEIN (AFU_ORTHOLOGUE AFUA_2G15850)"/>
    <property type="match status" value="1"/>
</dbReference>
<evidence type="ECO:0000313" key="2">
    <source>
        <dbReference type="Proteomes" id="UP000184315"/>
    </source>
</evidence>
<dbReference type="Pfam" id="PF05721">
    <property type="entry name" value="PhyH"/>
    <property type="match status" value="1"/>
</dbReference>
<organism evidence="1 2">
    <name type="scientific">Planktothrix tepida PCC 9214</name>
    <dbReference type="NCBI Taxonomy" id="671072"/>
    <lineage>
        <taxon>Bacteria</taxon>
        <taxon>Bacillati</taxon>
        <taxon>Cyanobacteriota</taxon>
        <taxon>Cyanophyceae</taxon>
        <taxon>Oscillatoriophycideae</taxon>
        <taxon>Oscillatoriales</taxon>
        <taxon>Microcoleaceae</taxon>
        <taxon>Planktothrix</taxon>
    </lineage>
</organism>
<dbReference type="GO" id="GO:0016706">
    <property type="term" value="F:2-oxoglutarate-dependent dioxygenase activity"/>
    <property type="evidence" value="ECO:0007669"/>
    <property type="project" value="UniProtKB-ARBA"/>
</dbReference>
<name>A0A1J1LNF9_9CYAN</name>
<proteinExistence type="predicted"/>
<dbReference type="Gene3D" id="2.60.120.620">
    <property type="entry name" value="q2cbj1_9rhob like domain"/>
    <property type="match status" value="1"/>
</dbReference>
<reference evidence="2" key="1">
    <citation type="submission" date="2015-10" db="EMBL/GenBank/DDBJ databases">
        <authorList>
            <person name="Regsiter A."/>
            <person name="william w."/>
        </authorList>
    </citation>
    <scope>NUCLEOTIDE SEQUENCE [LARGE SCALE GENOMIC DNA]</scope>
</reference>
<dbReference type="SUPFAM" id="SSF51197">
    <property type="entry name" value="Clavaminate synthase-like"/>
    <property type="match status" value="1"/>
</dbReference>
<accession>A0A1J1LNF9</accession>
<dbReference type="STRING" id="671072.PL9214640042"/>
<dbReference type="RefSeq" id="WP_072720543.1">
    <property type="nucleotide sequence ID" value="NZ_LN889812.1"/>
</dbReference>